<evidence type="ECO:0000256" key="6">
    <source>
        <dbReference type="ARBA" id="ARBA00022835"/>
    </source>
</evidence>
<reference evidence="11 12" key="1">
    <citation type="submission" date="2016-02" db="EMBL/GenBank/DDBJ databases">
        <title>Complete genome sequence and transcriptome regulation of the pentose utilising yeast Sugiyamaella lignohabitans.</title>
        <authorList>
            <person name="Bellasio M."/>
            <person name="Peymann A."/>
            <person name="Valli M."/>
            <person name="Sipitzky M."/>
            <person name="Graf A."/>
            <person name="Sauer M."/>
            <person name="Marx H."/>
            <person name="Mattanovich D."/>
        </authorList>
    </citation>
    <scope>NUCLEOTIDE SEQUENCE [LARGE SCALE GENOMIC DNA]</scope>
    <source>
        <strain evidence="11 12">CBS 10342</strain>
    </source>
</reference>
<accession>A0A167DCM4</accession>
<dbReference type="GO" id="GO:0016075">
    <property type="term" value="P:rRNA catabolic process"/>
    <property type="evidence" value="ECO:0007669"/>
    <property type="project" value="TreeGrafter"/>
</dbReference>
<dbReference type="Pfam" id="PF01138">
    <property type="entry name" value="RNase_PH"/>
    <property type="match status" value="1"/>
</dbReference>
<keyword evidence="4" id="KW-0963">Cytoplasm</keyword>
<dbReference type="RefSeq" id="XP_018735241.1">
    <property type="nucleotide sequence ID" value="XM_018877883.1"/>
</dbReference>
<organism evidence="11 12">
    <name type="scientific">Sugiyamaella lignohabitans</name>
    <dbReference type="NCBI Taxonomy" id="796027"/>
    <lineage>
        <taxon>Eukaryota</taxon>
        <taxon>Fungi</taxon>
        <taxon>Dikarya</taxon>
        <taxon>Ascomycota</taxon>
        <taxon>Saccharomycotina</taxon>
        <taxon>Dipodascomycetes</taxon>
        <taxon>Dipodascales</taxon>
        <taxon>Trichomonascaceae</taxon>
        <taxon>Sugiyamaella</taxon>
    </lineage>
</organism>
<dbReference type="GO" id="GO:0000177">
    <property type="term" value="C:cytoplasmic exosome (RNase complex)"/>
    <property type="evidence" value="ECO:0007669"/>
    <property type="project" value="UniProtKB-ARBA"/>
</dbReference>
<dbReference type="GO" id="GO:0071038">
    <property type="term" value="P:TRAMP-dependent tRNA surveillance pathway"/>
    <property type="evidence" value="ECO:0007669"/>
    <property type="project" value="TreeGrafter"/>
</dbReference>
<dbReference type="GO" id="GO:0000176">
    <property type="term" value="C:nuclear exosome (RNase complex)"/>
    <property type="evidence" value="ECO:0007669"/>
    <property type="project" value="TreeGrafter"/>
</dbReference>
<protein>
    <recommendedName>
        <fullName evidence="9">Ribosomal RNA-processing protein 43</fullName>
    </recommendedName>
</protein>
<evidence type="ECO:0000256" key="8">
    <source>
        <dbReference type="ARBA" id="ARBA00023242"/>
    </source>
</evidence>
<evidence type="ECO:0000256" key="9">
    <source>
        <dbReference type="ARBA" id="ARBA00030617"/>
    </source>
</evidence>
<dbReference type="PANTHER" id="PTHR11097">
    <property type="entry name" value="EXOSOME COMPLEX EXONUCLEASE RIBOSOMAL RNA PROCESSING PROTEIN"/>
    <property type="match status" value="1"/>
</dbReference>
<dbReference type="GeneID" id="30032792"/>
<dbReference type="AlphaFoldDB" id="A0A167DCM4"/>
<dbReference type="GO" id="GO:0000467">
    <property type="term" value="P:exonucleolytic trimming to generate mature 3'-end of 5.8S rRNA from tricistronic rRNA transcript (SSU-rRNA, 5.8S rRNA, LSU-rRNA)"/>
    <property type="evidence" value="ECO:0007669"/>
    <property type="project" value="TreeGrafter"/>
</dbReference>
<evidence type="ECO:0000256" key="3">
    <source>
        <dbReference type="ARBA" id="ARBA00006678"/>
    </source>
</evidence>
<dbReference type="GO" id="GO:0034473">
    <property type="term" value="P:U1 snRNA 3'-end processing"/>
    <property type="evidence" value="ECO:0007669"/>
    <property type="project" value="TreeGrafter"/>
</dbReference>
<name>A0A167DCM4_9ASCO</name>
<sequence>MEGAATPLSFPPEVFARLEPDIYLQRHLELGLRPSGLRAFDEFRKATIQASEPLPGTLGSAVISVGGTTVVCGITGGITEQKGKHGVYPNVEVIRGTRNGPPTQEEMVISQRAFQLLNNTDYIDPVNFVIPGAEKTKWLVLSASVQVLSRTGPCFDAVWTAIITALKNTRIPQMEVDPDTKQVVSDLSTVSPLKLSDESASLDQFSSTFAIGEVQKDQKTVVIADIEGETEEACLNSRINVVTSPSGLLTGLTIAVTSSNATGINKGIQVSREHIQTVLASARKRASELATAPVS</sequence>
<dbReference type="GO" id="GO:0035925">
    <property type="term" value="F:mRNA 3'-UTR AU-rich region binding"/>
    <property type="evidence" value="ECO:0007669"/>
    <property type="project" value="TreeGrafter"/>
</dbReference>
<gene>
    <name evidence="11" type="primary">RRP43</name>
    <name evidence="11" type="ORF">AWJ20_1034</name>
</gene>
<dbReference type="PANTHER" id="PTHR11097:SF9">
    <property type="entry name" value="EXOSOME COMPLEX COMPONENT RRP43"/>
    <property type="match status" value="1"/>
</dbReference>
<evidence type="ECO:0000259" key="10">
    <source>
        <dbReference type="Pfam" id="PF01138"/>
    </source>
</evidence>
<dbReference type="GO" id="GO:0034475">
    <property type="term" value="P:U4 snRNA 3'-end processing"/>
    <property type="evidence" value="ECO:0007669"/>
    <property type="project" value="TreeGrafter"/>
</dbReference>
<keyword evidence="6" id="KW-0271">Exosome</keyword>
<dbReference type="InterPro" id="IPR050590">
    <property type="entry name" value="Exosome_comp_Rrp42_subfam"/>
</dbReference>
<proteinExistence type="inferred from homology"/>
<dbReference type="Gene3D" id="3.30.230.70">
    <property type="entry name" value="GHMP Kinase, N-terminal domain"/>
    <property type="match status" value="2"/>
</dbReference>
<comment type="similarity">
    <text evidence="3">Belongs to the RNase PH family.</text>
</comment>
<dbReference type="InterPro" id="IPR001247">
    <property type="entry name" value="ExoRNase_PH_dom1"/>
</dbReference>
<dbReference type="GO" id="GO:0005730">
    <property type="term" value="C:nucleolus"/>
    <property type="evidence" value="ECO:0007669"/>
    <property type="project" value="UniProtKB-SubCell"/>
</dbReference>
<dbReference type="Proteomes" id="UP000189580">
    <property type="component" value="Chromosome a"/>
</dbReference>
<dbReference type="GO" id="GO:0034476">
    <property type="term" value="P:U5 snRNA 3'-end processing"/>
    <property type="evidence" value="ECO:0007669"/>
    <property type="project" value="TreeGrafter"/>
</dbReference>
<dbReference type="GO" id="GO:0071035">
    <property type="term" value="P:nuclear polyadenylation-dependent rRNA catabolic process"/>
    <property type="evidence" value="ECO:0007669"/>
    <property type="project" value="TreeGrafter"/>
</dbReference>
<dbReference type="OrthoDB" id="45882at2759"/>
<dbReference type="GO" id="GO:0071028">
    <property type="term" value="P:nuclear mRNA surveillance"/>
    <property type="evidence" value="ECO:0007669"/>
    <property type="project" value="TreeGrafter"/>
</dbReference>
<evidence type="ECO:0000256" key="2">
    <source>
        <dbReference type="ARBA" id="ARBA00004604"/>
    </source>
</evidence>
<keyword evidence="5" id="KW-0698">rRNA processing</keyword>
<evidence type="ECO:0000256" key="4">
    <source>
        <dbReference type="ARBA" id="ARBA00022490"/>
    </source>
</evidence>
<evidence type="ECO:0000256" key="7">
    <source>
        <dbReference type="ARBA" id="ARBA00022884"/>
    </source>
</evidence>
<comment type="subcellular location">
    <subcellularLocation>
        <location evidence="1">Cytoplasm</location>
    </subcellularLocation>
    <subcellularLocation>
        <location evidence="2">Nucleus</location>
        <location evidence="2">Nucleolus</location>
    </subcellularLocation>
</comment>
<keyword evidence="12" id="KW-1185">Reference proteome</keyword>
<keyword evidence="7" id="KW-0694">RNA-binding</keyword>
<dbReference type="InterPro" id="IPR027408">
    <property type="entry name" value="PNPase/RNase_PH_dom_sf"/>
</dbReference>
<feature type="domain" description="Exoribonuclease phosphorolytic" evidence="10">
    <location>
        <begin position="42"/>
        <end position="172"/>
    </location>
</feature>
<keyword evidence="8" id="KW-0539">Nucleus</keyword>
<evidence type="ECO:0000256" key="5">
    <source>
        <dbReference type="ARBA" id="ARBA00022552"/>
    </source>
</evidence>
<dbReference type="KEGG" id="slb:AWJ20_1034"/>
<evidence type="ECO:0000256" key="1">
    <source>
        <dbReference type="ARBA" id="ARBA00004496"/>
    </source>
</evidence>
<dbReference type="SUPFAM" id="SSF54211">
    <property type="entry name" value="Ribosomal protein S5 domain 2-like"/>
    <property type="match status" value="1"/>
</dbReference>
<evidence type="ECO:0000313" key="11">
    <source>
        <dbReference type="EMBL" id="ANB12764.1"/>
    </source>
</evidence>
<evidence type="ECO:0000313" key="12">
    <source>
        <dbReference type="Proteomes" id="UP000189580"/>
    </source>
</evidence>
<dbReference type="EMBL" id="CP014501">
    <property type="protein sequence ID" value="ANB12764.1"/>
    <property type="molecule type" value="Genomic_DNA"/>
</dbReference>
<dbReference type="InterPro" id="IPR020568">
    <property type="entry name" value="Ribosomal_Su5_D2-typ_SF"/>
</dbReference>